<dbReference type="InterPro" id="IPR035919">
    <property type="entry name" value="EAL_sf"/>
</dbReference>
<feature type="domain" description="PAS" evidence="1">
    <location>
        <begin position="256"/>
        <end position="302"/>
    </location>
</feature>
<dbReference type="InterPro" id="IPR001633">
    <property type="entry name" value="EAL_dom"/>
</dbReference>
<proteinExistence type="predicted"/>
<dbReference type="InterPro" id="IPR043128">
    <property type="entry name" value="Rev_trsase/Diguanyl_cyclase"/>
</dbReference>
<feature type="domain" description="EAL" evidence="2">
    <location>
        <begin position="554"/>
        <end position="807"/>
    </location>
</feature>
<dbReference type="PANTHER" id="PTHR44757:SF2">
    <property type="entry name" value="BIOFILM ARCHITECTURE MAINTENANCE PROTEIN MBAA"/>
    <property type="match status" value="1"/>
</dbReference>
<dbReference type="PANTHER" id="PTHR44757">
    <property type="entry name" value="DIGUANYLATE CYCLASE DGCP"/>
    <property type="match status" value="1"/>
</dbReference>
<dbReference type="Gene3D" id="3.30.70.270">
    <property type="match status" value="1"/>
</dbReference>
<protein>
    <submittedName>
        <fullName evidence="4">EAL domain-containing protein</fullName>
    </submittedName>
</protein>
<accession>A0ABX8IKA7</accession>
<dbReference type="SMART" id="SM00052">
    <property type="entry name" value="EAL"/>
    <property type="match status" value="1"/>
</dbReference>
<dbReference type="Gene3D" id="3.20.20.450">
    <property type="entry name" value="EAL domain"/>
    <property type="match status" value="1"/>
</dbReference>
<evidence type="ECO:0000259" key="3">
    <source>
        <dbReference type="PROSITE" id="PS50887"/>
    </source>
</evidence>
<reference evidence="4 5" key="1">
    <citation type="submission" date="2021-06" db="EMBL/GenBank/DDBJ databases">
        <title>Microbial metabolic specificity influences pelagic lipid remineralization.</title>
        <authorList>
            <person name="Behrendt L."/>
            <person name="Hunter J.E."/>
            <person name="Alcolombri U."/>
            <person name="Smriga S."/>
            <person name="Mincer T."/>
            <person name="Lowenstein D.P."/>
            <person name="Peaudecerf F.J."/>
            <person name="Fernandez V.I."/>
            <person name="Fredricks H."/>
            <person name="Almblad H."/>
            <person name="Harrison J.J."/>
            <person name="Stocker R."/>
            <person name="Van Mooy B.A.S."/>
        </authorList>
    </citation>
    <scope>NUCLEOTIDE SEQUENCE [LARGE SCALE GENOMIC DNA]</scope>
    <source>
        <strain evidence="4 5">HP15-B</strain>
    </source>
</reference>
<dbReference type="Pfam" id="PF00990">
    <property type="entry name" value="GGDEF"/>
    <property type="match status" value="1"/>
</dbReference>
<dbReference type="InterPro" id="IPR035965">
    <property type="entry name" value="PAS-like_dom_sf"/>
</dbReference>
<evidence type="ECO:0000259" key="2">
    <source>
        <dbReference type="PROSITE" id="PS50883"/>
    </source>
</evidence>
<dbReference type="SMART" id="SM00091">
    <property type="entry name" value="PAS"/>
    <property type="match status" value="3"/>
</dbReference>
<dbReference type="Gene3D" id="3.30.450.20">
    <property type="entry name" value="PAS domain"/>
    <property type="match status" value="3"/>
</dbReference>
<dbReference type="Pfam" id="PF00563">
    <property type="entry name" value="EAL"/>
    <property type="match status" value="1"/>
</dbReference>
<dbReference type="Pfam" id="PF13426">
    <property type="entry name" value="PAS_9"/>
    <property type="match status" value="1"/>
</dbReference>
<dbReference type="Pfam" id="PF08447">
    <property type="entry name" value="PAS_3"/>
    <property type="match status" value="2"/>
</dbReference>
<name>A0ABX8IKA7_9GAMM</name>
<dbReference type="SMART" id="SM00267">
    <property type="entry name" value="GGDEF"/>
    <property type="match status" value="1"/>
</dbReference>
<dbReference type="NCBIfam" id="TIGR00254">
    <property type="entry name" value="GGDEF"/>
    <property type="match status" value="1"/>
</dbReference>
<dbReference type="InterPro" id="IPR000160">
    <property type="entry name" value="GGDEF_dom"/>
</dbReference>
<dbReference type="InterPro" id="IPR052155">
    <property type="entry name" value="Biofilm_reg_signaling"/>
</dbReference>
<dbReference type="InterPro" id="IPR000014">
    <property type="entry name" value="PAS"/>
</dbReference>
<dbReference type="InterPro" id="IPR001610">
    <property type="entry name" value="PAC"/>
</dbReference>
<sequence length="811" mass="91256">MSSDPLFSTPGEENALYLELTDGIPGAIFQYILHPDGTDQLSYISRGCVDLWEIEAAELKRDPGPLWEMILPEDVEGLARSIRGSAETMTFWRHEWRIKPASGVVKWLSGTGTPKQRENGDICWNSVIIDVTRERQTQEALDSFFDQRMTMNAMVDFEGKFVRVNGLWETKLGYRRDELEGEVFIEFVHPEDREKTLSEAGRVIENSEGSSEFENRYRHKDGFYRWLSWSSVTSPEAGLIYAVAIDVTEARIADDKLRQAATVFQSTVEGVMISDLDNRIIEVNDAFSQITGYTEEEAIGKTPDLLDSGKHDPSFFNAIWQSVRENGHWRGEIWSRRKDGSVFPELLTISTILNKDEPVGYVTVFSDISTLKAHQEKLDYLAHHDPLTGLPNRLLFNSRLQQSIRLSERTGRSIAVLFIDIDRFKNINDSMGHPTGDELLKHVAARLREQLRASDTAARLGGDEFVVLLEDIEGAEHAGQVADTLMKAFKETFAMDGVEIGVTVSMGISLFPQDSNDAAELLADADAAMYQAKENGRNTYAFYSSESTARALEYVFFENALRRAVSDNQLFLEYQPQFDLEPGKLTGMEALIRWQHPDKGLITPDRFIPIAEQNGTIRNIGQWVLQTACHQGKAWLDAGLDIGRISINVAASQFHDENFLAEVLAIVDESGLPPEHLELELTESSFMHQPERAIPKLHALRERNITIAIDDFGTGFSSLSYLKRLPIDKLKIDRSFVMDLPDDEEDKAIVRAIIGLGKTLKLKTIAEGVETEAQVAFFKQAKCDAQGFYFSRPLGTDAMDAFLRSPQTTTL</sequence>
<organism evidence="4 5">
    <name type="scientific">Marinobacter adhaerens</name>
    <dbReference type="NCBI Taxonomy" id="1033846"/>
    <lineage>
        <taxon>Bacteria</taxon>
        <taxon>Pseudomonadati</taxon>
        <taxon>Pseudomonadota</taxon>
        <taxon>Gammaproteobacteria</taxon>
        <taxon>Pseudomonadales</taxon>
        <taxon>Marinobacteraceae</taxon>
        <taxon>Marinobacter</taxon>
    </lineage>
</organism>
<dbReference type="PROSITE" id="PS50112">
    <property type="entry name" value="PAS"/>
    <property type="match status" value="2"/>
</dbReference>
<feature type="domain" description="PAS" evidence="1">
    <location>
        <begin position="137"/>
        <end position="207"/>
    </location>
</feature>
<dbReference type="PROSITE" id="PS50883">
    <property type="entry name" value="EAL"/>
    <property type="match status" value="1"/>
</dbReference>
<evidence type="ECO:0000313" key="5">
    <source>
        <dbReference type="Proteomes" id="UP000683442"/>
    </source>
</evidence>
<keyword evidence="5" id="KW-1185">Reference proteome</keyword>
<dbReference type="Proteomes" id="UP000683442">
    <property type="component" value="Chromosome"/>
</dbReference>
<dbReference type="EMBL" id="CP076686">
    <property type="protein sequence ID" value="QWV13756.1"/>
    <property type="molecule type" value="Genomic_DNA"/>
</dbReference>
<dbReference type="CDD" id="cd00130">
    <property type="entry name" value="PAS"/>
    <property type="match status" value="3"/>
</dbReference>
<dbReference type="SUPFAM" id="SSF55785">
    <property type="entry name" value="PYP-like sensor domain (PAS domain)"/>
    <property type="match status" value="3"/>
</dbReference>
<dbReference type="RefSeq" id="WP_014579223.1">
    <property type="nucleotide sequence ID" value="NZ_CP076686.1"/>
</dbReference>
<dbReference type="CDD" id="cd01949">
    <property type="entry name" value="GGDEF"/>
    <property type="match status" value="1"/>
</dbReference>
<evidence type="ECO:0000313" key="4">
    <source>
        <dbReference type="EMBL" id="QWV13756.1"/>
    </source>
</evidence>
<dbReference type="InterPro" id="IPR029787">
    <property type="entry name" value="Nucleotide_cyclase"/>
</dbReference>
<dbReference type="PROSITE" id="PS50887">
    <property type="entry name" value="GGDEF"/>
    <property type="match status" value="1"/>
</dbReference>
<gene>
    <name evidence="4" type="ORF">KQ249_03800</name>
</gene>
<dbReference type="GeneID" id="78558541"/>
<feature type="domain" description="GGDEF" evidence="3">
    <location>
        <begin position="412"/>
        <end position="545"/>
    </location>
</feature>
<dbReference type="InterPro" id="IPR013655">
    <property type="entry name" value="PAS_fold_3"/>
</dbReference>
<dbReference type="SUPFAM" id="SSF141868">
    <property type="entry name" value="EAL domain-like"/>
    <property type="match status" value="1"/>
</dbReference>
<dbReference type="SUPFAM" id="SSF55073">
    <property type="entry name" value="Nucleotide cyclase"/>
    <property type="match status" value="1"/>
</dbReference>
<evidence type="ECO:0000259" key="1">
    <source>
        <dbReference type="PROSITE" id="PS50112"/>
    </source>
</evidence>
<dbReference type="SMART" id="SM00086">
    <property type="entry name" value="PAC"/>
    <property type="match status" value="3"/>
</dbReference>
<dbReference type="NCBIfam" id="TIGR00229">
    <property type="entry name" value="sensory_box"/>
    <property type="match status" value="2"/>
</dbReference>
<dbReference type="CDD" id="cd01948">
    <property type="entry name" value="EAL"/>
    <property type="match status" value="1"/>
</dbReference>